<feature type="domain" description="Activator of Hsp90 ATPase homologue 1/2-like C-terminal" evidence="2">
    <location>
        <begin position="13"/>
        <end position="152"/>
    </location>
</feature>
<evidence type="ECO:0000313" key="4">
    <source>
        <dbReference type="Proteomes" id="UP001237448"/>
    </source>
</evidence>
<dbReference type="EMBL" id="JAUSVK010000001">
    <property type="protein sequence ID" value="MDQ0391660.1"/>
    <property type="molecule type" value="Genomic_DNA"/>
</dbReference>
<dbReference type="Proteomes" id="UP001237448">
    <property type="component" value="Unassembled WGS sequence"/>
</dbReference>
<dbReference type="SUPFAM" id="SSF55961">
    <property type="entry name" value="Bet v1-like"/>
    <property type="match status" value="1"/>
</dbReference>
<protein>
    <submittedName>
        <fullName evidence="3">Uncharacterized protein YndB with AHSA1/START domain</fullName>
    </submittedName>
</protein>
<proteinExistence type="inferred from homology"/>
<gene>
    <name evidence="3" type="ORF">J3R73_001452</name>
</gene>
<dbReference type="InterPro" id="IPR013538">
    <property type="entry name" value="ASHA1/2-like_C"/>
</dbReference>
<evidence type="ECO:0000313" key="3">
    <source>
        <dbReference type="EMBL" id="MDQ0391660.1"/>
    </source>
</evidence>
<dbReference type="Pfam" id="PF08327">
    <property type="entry name" value="AHSA1"/>
    <property type="match status" value="1"/>
</dbReference>
<dbReference type="CDD" id="cd08895">
    <property type="entry name" value="SRPBCC_CalC_Aha1-like_2"/>
    <property type="match status" value="1"/>
</dbReference>
<sequence>MAPRTDAASRIIKATPQRIYEAFLDGQAVASWRPPKGMTAEVFAFEPREGGVFRMSFTYADAAHAVPGKTSEHADVFRGRFVELVPGRRIVEEVEFEADDPAFAGAMRIVTTLTAVPDGTEVAFRCENVPDGIRPEDHQAGMASTLANLAAFTE</sequence>
<organism evidence="3 4">
    <name type="scientific">Labrys monachus</name>
    <dbReference type="NCBI Taxonomy" id="217067"/>
    <lineage>
        <taxon>Bacteria</taxon>
        <taxon>Pseudomonadati</taxon>
        <taxon>Pseudomonadota</taxon>
        <taxon>Alphaproteobacteria</taxon>
        <taxon>Hyphomicrobiales</taxon>
        <taxon>Xanthobacteraceae</taxon>
        <taxon>Labrys</taxon>
    </lineage>
</organism>
<name>A0ABU0FAL5_9HYPH</name>
<accession>A0ABU0FAL5</accession>
<evidence type="ECO:0000256" key="1">
    <source>
        <dbReference type="ARBA" id="ARBA00006817"/>
    </source>
</evidence>
<keyword evidence="4" id="KW-1185">Reference proteome</keyword>
<reference evidence="3 4" key="1">
    <citation type="submission" date="2023-07" db="EMBL/GenBank/DDBJ databases">
        <title>Genomic Encyclopedia of Type Strains, Phase IV (KMG-IV): sequencing the most valuable type-strain genomes for metagenomic binning, comparative biology and taxonomic classification.</title>
        <authorList>
            <person name="Goeker M."/>
        </authorList>
    </citation>
    <scope>NUCLEOTIDE SEQUENCE [LARGE SCALE GENOMIC DNA]</scope>
    <source>
        <strain evidence="3 4">DSM 5896</strain>
    </source>
</reference>
<dbReference type="InterPro" id="IPR023393">
    <property type="entry name" value="START-like_dom_sf"/>
</dbReference>
<evidence type="ECO:0000259" key="2">
    <source>
        <dbReference type="Pfam" id="PF08327"/>
    </source>
</evidence>
<dbReference type="RefSeq" id="WP_307424352.1">
    <property type="nucleotide sequence ID" value="NZ_JAUSVK010000001.1"/>
</dbReference>
<comment type="similarity">
    <text evidence="1">Belongs to the AHA1 family.</text>
</comment>
<dbReference type="Gene3D" id="3.30.530.20">
    <property type="match status" value="1"/>
</dbReference>
<comment type="caution">
    <text evidence="3">The sequence shown here is derived from an EMBL/GenBank/DDBJ whole genome shotgun (WGS) entry which is preliminary data.</text>
</comment>